<organism evidence="2 3">
    <name type="scientific">Myriangium duriaei CBS 260.36</name>
    <dbReference type="NCBI Taxonomy" id="1168546"/>
    <lineage>
        <taxon>Eukaryota</taxon>
        <taxon>Fungi</taxon>
        <taxon>Dikarya</taxon>
        <taxon>Ascomycota</taxon>
        <taxon>Pezizomycotina</taxon>
        <taxon>Dothideomycetes</taxon>
        <taxon>Dothideomycetidae</taxon>
        <taxon>Myriangiales</taxon>
        <taxon>Myriangiaceae</taxon>
        <taxon>Myriangium</taxon>
    </lineage>
</organism>
<proteinExistence type="predicted"/>
<protein>
    <submittedName>
        <fullName evidence="2">Uncharacterized protein</fullName>
    </submittedName>
</protein>
<keyword evidence="3" id="KW-1185">Reference proteome</keyword>
<feature type="compositionally biased region" description="Polar residues" evidence="1">
    <location>
        <begin position="316"/>
        <end position="336"/>
    </location>
</feature>
<gene>
    <name evidence="2" type="ORF">K461DRAFT_110930</name>
</gene>
<feature type="compositionally biased region" description="Polar residues" evidence="1">
    <location>
        <begin position="493"/>
        <end position="502"/>
    </location>
</feature>
<dbReference type="Proteomes" id="UP000799439">
    <property type="component" value="Unassembled WGS sequence"/>
</dbReference>
<accession>A0A9P4J8B5</accession>
<dbReference type="OrthoDB" id="3556832at2759"/>
<feature type="compositionally biased region" description="Low complexity" evidence="1">
    <location>
        <begin position="371"/>
        <end position="396"/>
    </location>
</feature>
<feature type="compositionally biased region" description="Basic and acidic residues" evidence="1">
    <location>
        <begin position="272"/>
        <end position="287"/>
    </location>
</feature>
<feature type="region of interest" description="Disordered" evidence="1">
    <location>
        <begin position="582"/>
        <end position="602"/>
    </location>
</feature>
<feature type="region of interest" description="Disordered" evidence="1">
    <location>
        <begin position="489"/>
        <end position="512"/>
    </location>
</feature>
<evidence type="ECO:0000313" key="3">
    <source>
        <dbReference type="Proteomes" id="UP000799439"/>
    </source>
</evidence>
<dbReference type="EMBL" id="ML996083">
    <property type="protein sequence ID" value="KAF2155282.1"/>
    <property type="molecule type" value="Genomic_DNA"/>
</dbReference>
<feature type="region of interest" description="Disordered" evidence="1">
    <location>
        <begin position="316"/>
        <end position="339"/>
    </location>
</feature>
<feature type="region of interest" description="Disordered" evidence="1">
    <location>
        <begin position="367"/>
        <end position="451"/>
    </location>
</feature>
<evidence type="ECO:0000256" key="1">
    <source>
        <dbReference type="SAM" id="MobiDB-lite"/>
    </source>
</evidence>
<sequence length="687" mass="74660">MPIYRSAGVEVSLITSDLDATISTSASLSKADGPPDLRRIIAALEKSETRLRESPVTDEDSPGPLRFLGARGDAPFFLVQALYPDAQDTGPVQSGPRNPNNGFIKNNLKPDLALVIKVDLTKCSALRQTGEKKNQDIKIEIFYNGELTACRFLAGMRNSDTWSSTAHVQVFSGRRISKQHERPWILASCGSIVLRDEQATGNGVESVWNHVSKALIEEVACRGMNRYGELSPVGDYLKSLASHKPPRLRCEPSSIYTRSPGIIDVVVSLGNGRKDPPTAGHHCEPTRLRDQRYAQQGQTNGAPKAASPEANTKTIETRNFQTPGPTNTTWAGTSVNGEKRPPTVLLRKLAQPQLTFRKPVNISAYGHEGVTSSSTQGGGPATSPTTPAAYPGTPNAEPAPFKEPGTLNWTEPLSDSFRPLEESVAGADPNNKGCEASREKPTRPQGVPRFSLLSSTTPERFRPYDRVGKSWTTPASALANRGVTLQPKGLATPTLTRPSNDTYPPVQAETLPRNETHSGAPISGENIHKLPVLNPLLSSVNQNGAVKTPSRLFDKVTVPARPQKGNDATDGRSKDFWNWVESQKHPTSPSDRTGGRHGSTTSMGLMEVSRSRSESTMSRGPVAHQWQPSELCRNSVFTYAEVDMLRAGQDKDSGNGVNGQVIRQIRKERPGDFKEESILCGVRFVMV</sequence>
<evidence type="ECO:0000313" key="2">
    <source>
        <dbReference type="EMBL" id="KAF2155282.1"/>
    </source>
</evidence>
<comment type="caution">
    <text evidence="2">The sequence shown here is derived from an EMBL/GenBank/DDBJ whole genome shotgun (WGS) entry which is preliminary data.</text>
</comment>
<name>A0A9P4J8B5_9PEZI</name>
<reference evidence="2" key="1">
    <citation type="journal article" date="2020" name="Stud. Mycol.">
        <title>101 Dothideomycetes genomes: a test case for predicting lifestyles and emergence of pathogens.</title>
        <authorList>
            <person name="Haridas S."/>
            <person name="Albert R."/>
            <person name="Binder M."/>
            <person name="Bloem J."/>
            <person name="Labutti K."/>
            <person name="Salamov A."/>
            <person name="Andreopoulos B."/>
            <person name="Baker S."/>
            <person name="Barry K."/>
            <person name="Bills G."/>
            <person name="Bluhm B."/>
            <person name="Cannon C."/>
            <person name="Castanera R."/>
            <person name="Culley D."/>
            <person name="Daum C."/>
            <person name="Ezra D."/>
            <person name="Gonzalez J."/>
            <person name="Henrissat B."/>
            <person name="Kuo A."/>
            <person name="Liang C."/>
            <person name="Lipzen A."/>
            <person name="Lutzoni F."/>
            <person name="Magnuson J."/>
            <person name="Mondo S."/>
            <person name="Nolan M."/>
            <person name="Ohm R."/>
            <person name="Pangilinan J."/>
            <person name="Park H.-J."/>
            <person name="Ramirez L."/>
            <person name="Alfaro M."/>
            <person name="Sun H."/>
            <person name="Tritt A."/>
            <person name="Yoshinaga Y."/>
            <person name="Zwiers L.-H."/>
            <person name="Turgeon B."/>
            <person name="Goodwin S."/>
            <person name="Spatafora J."/>
            <person name="Crous P."/>
            <person name="Grigoriev I."/>
        </authorList>
    </citation>
    <scope>NUCLEOTIDE SEQUENCE</scope>
    <source>
        <strain evidence="2">CBS 260.36</strain>
    </source>
</reference>
<feature type="region of interest" description="Disordered" evidence="1">
    <location>
        <begin position="268"/>
        <end position="287"/>
    </location>
</feature>
<dbReference type="AlphaFoldDB" id="A0A9P4J8B5"/>